<dbReference type="Proteomes" id="UP000625210">
    <property type="component" value="Unassembled WGS sequence"/>
</dbReference>
<dbReference type="Pfam" id="PF25990">
    <property type="entry name" value="Beta-barrel_YknX"/>
    <property type="match status" value="1"/>
</dbReference>
<evidence type="ECO:0000259" key="4">
    <source>
        <dbReference type="Pfam" id="PF25990"/>
    </source>
</evidence>
<reference evidence="5" key="1">
    <citation type="journal article" date="2014" name="Int. J. Syst. Evol. Microbiol.">
        <title>Complete genome sequence of Corynebacterium casei LMG S-19264T (=DSM 44701T), isolated from a smear-ripened cheese.</title>
        <authorList>
            <consortium name="US DOE Joint Genome Institute (JGI-PGF)"/>
            <person name="Walter F."/>
            <person name="Albersmeier A."/>
            <person name="Kalinowski J."/>
            <person name="Ruckert C."/>
        </authorList>
    </citation>
    <scope>NUCLEOTIDE SEQUENCE</scope>
    <source>
        <strain evidence="5">CGMCC 1.15179</strain>
    </source>
</reference>
<evidence type="ECO:0008006" key="7">
    <source>
        <dbReference type="Google" id="ProtNLM"/>
    </source>
</evidence>
<keyword evidence="6" id="KW-1185">Reference proteome</keyword>
<dbReference type="GO" id="GO:0030313">
    <property type="term" value="C:cell envelope"/>
    <property type="evidence" value="ECO:0007669"/>
    <property type="project" value="UniProtKB-SubCell"/>
</dbReference>
<dbReference type="PANTHER" id="PTHR32347:SF14">
    <property type="entry name" value="EFFLUX SYSTEM COMPONENT YKNX-RELATED"/>
    <property type="match status" value="1"/>
</dbReference>
<feature type="domain" description="YknX-like barrel-sandwich hybrid" evidence="3">
    <location>
        <begin position="46"/>
        <end position="112"/>
    </location>
</feature>
<keyword evidence="2" id="KW-0175">Coiled coil</keyword>
<protein>
    <recommendedName>
        <fullName evidence="7">HlyD family secretion protein</fullName>
    </recommendedName>
</protein>
<organism evidence="5 6">
    <name type="scientific">Marinithermofilum abyssi</name>
    <dbReference type="NCBI Taxonomy" id="1571185"/>
    <lineage>
        <taxon>Bacteria</taxon>
        <taxon>Bacillati</taxon>
        <taxon>Bacillota</taxon>
        <taxon>Bacilli</taxon>
        <taxon>Bacillales</taxon>
        <taxon>Thermoactinomycetaceae</taxon>
        <taxon>Marinithermofilum</taxon>
    </lineage>
</organism>
<proteinExistence type="predicted"/>
<evidence type="ECO:0000256" key="1">
    <source>
        <dbReference type="ARBA" id="ARBA00004196"/>
    </source>
</evidence>
<dbReference type="InterPro" id="IPR050465">
    <property type="entry name" value="UPF0194_transport"/>
</dbReference>
<evidence type="ECO:0000256" key="2">
    <source>
        <dbReference type="ARBA" id="ARBA00023054"/>
    </source>
</evidence>
<dbReference type="PANTHER" id="PTHR32347">
    <property type="entry name" value="EFFLUX SYSTEM COMPONENT YKNX-RELATED"/>
    <property type="match status" value="1"/>
</dbReference>
<evidence type="ECO:0000313" key="5">
    <source>
        <dbReference type="EMBL" id="GGE21305.1"/>
    </source>
</evidence>
<name>A0A8J2VE23_9BACL</name>
<dbReference type="InterPro" id="IPR058639">
    <property type="entry name" value="BSH_YknX-like"/>
</dbReference>
<feature type="domain" description="YknX-like beta-barrel" evidence="4">
    <location>
        <begin position="118"/>
        <end position="198"/>
    </location>
</feature>
<evidence type="ECO:0000259" key="3">
    <source>
        <dbReference type="Pfam" id="PF25984"/>
    </source>
</evidence>
<evidence type="ECO:0000313" key="6">
    <source>
        <dbReference type="Proteomes" id="UP000625210"/>
    </source>
</evidence>
<comment type="caution">
    <text evidence="5">The sequence shown here is derived from an EMBL/GenBank/DDBJ whole genome shotgun (WGS) entry which is preliminary data.</text>
</comment>
<gene>
    <name evidence="5" type="ORF">GCM10011571_24250</name>
</gene>
<accession>A0A8J2VE23</accession>
<dbReference type="Gene3D" id="2.40.50.100">
    <property type="match status" value="1"/>
</dbReference>
<reference evidence="5" key="2">
    <citation type="submission" date="2020-09" db="EMBL/GenBank/DDBJ databases">
        <authorList>
            <person name="Sun Q."/>
            <person name="Zhou Y."/>
        </authorList>
    </citation>
    <scope>NUCLEOTIDE SEQUENCE</scope>
    <source>
        <strain evidence="5">CGMCC 1.15179</strain>
    </source>
</reference>
<dbReference type="AlphaFoldDB" id="A0A8J2VE23"/>
<sequence>MGGMVAAGIVKNNNQAEEVKVASLETKTIQETVITSGTLEPVDQEKIYADQGQKIREVRVKPGDKVKEGAALFRYELPVRTVRSVKDGTVIQVNENPASGLGGESEPVVVIADLDEQQVTAEASEFDALKLKKGQRVTLQSDILPEKKWKGRVKEVAYLPEKSQKQGSAESEQIRYPVTIELEHNLPLKLGSRLMAEIQTDPKRVKSLPQSTVVE</sequence>
<dbReference type="EMBL" id="BMHQ01000008">
    <property type="protein sequence ID" value="GGE21305.1"/>
    <property type="molecule type" value="Genomic_DNA"/>
</dbReference>
<comment type="subcellular location">
    <subcellularLocation>
        <location evidence="1">Cell envelope</location>
    </subcellularLocation>
</comment>
<dbReference type="InterPro" id="IPR058636">
    <property type="entry name" value="Beta-barrel_YknX"/>
</dbReference>
<dbReference type="Pfam" id="PF25984">
    <property type="entry name" value="BSH_YknX"/>
    <property type="match status" value="1"/>
</dbReference>
<dbReference type="Gene3D" id="2.40.30.170">
    <property type="match status" value="1"/>
</dbReference>